<evidence type="ECO:0000313" key="8">
    <source>
        <dbReference type="Proteomes" id="UP001143480"/>
    </source>
</evidence>
<protein>
    <submittedName>
        <fullName evidence="7">Rieske 2Fe-2S iron-sulfur protein</fullName>
    </submittedName>
</protein>
<evidence type="ECO:0000256" key="5">
    <source>
        <dbReference type="SAM" id="MobiDB-lite"/>
    </source>
</evidence>
<dbReference type="PROSITE" id="PS51296">
    <property type="entry name" value="RIESKE"/>
    <property type="match status" value="1"/>
</dbReference>
<reference evidence="7" key="2">
    <citation type="submission" date="2023-01" db="EMBL/GenBank/DDBJ databases">
        <authorList>
            <person name="Sun Q."/>
            <person name="Evtushenko L."/>
        </authorList>
    </citation>
    <scope>NUCLEOTIDE SEQUENCE</scope>
    <source>
        <strain evidence="7">VKM Ac-1321</strain>
    </source>
</reference>
<evidence type="ECO:0000256" key="1">
    <source>
        <dbReference type="ARBA" id="ARBA00022714"/>
    </source>
</evidence>
<accession>A0A9W6NML0</accession>
<dbReference type="Gene3D" id="2.102.10.10">
    <property type="entry name" value="Rieske [2Fe-2S] iron-sulphur domain"/>
    <property type="match status" value="1"/>
</dbReference>
<name>A0A9W6NML0_9ACTN</name>
<dbReference type="InterPro" id="IPR017941">
    <property type="entry name" value="Rieske_2Fe-2S"/>
</dbReference>
<keyword evidence="4" id="KW-0411">Iron-sulfur</keyword>
<dbReference type="GO" id="GO:0004497">
    <property type="term" value="F:monooxygenase activity"/>
    <property type="evidence" value="ECO:0007669"/>
    <property type="project" value="UniProtKB-ARBA"/>
</dbReference>
<dbReference type="EMBL" id="BSFP01000020">
    <property type="protein sequence ID" value="GLL02067.1"/>
    <property type="molecule type" value="Genomic_DNA"/>
</dbReference>
<evidence type="ECO:0000313" key="7">
    <source>
        <dbReference type="EMBL" id="GLL02067.1"/>
    </source>
</evidence>
<dbReference type="GO" id="GO:0051537">
    <property type="term" value="F:2 iron, 2 sulfur cluster binding"/>
    <property type="evidence" value="ECO:0007669"/>
    <property type="project" value="UniProtKB-KW"/>
</dbReference>
<proteinExistence type="predicted"/>
<dbReference type="SUPFAM" id="SSF50022">
    <property type="entry name" value="ISP domain"/>
    <property type="match status" value="1"/>
</dbReference>
<evidence type="ECO:0000256" key="3">
    <source>
        <dbReference type="ARBA" id="ARBA00023004"/>
    </source>
</evidence>
<sequence>MRITGTGHASLRIDTPAGSILCDPWVNPAYFASWFPFPDNSLLDWEALGDCDYLYVSHLHRDHFDAEHLKRFVSKKATVLLPDFPTSEMRDELEALGFTRFLETKTEQVHELDGGLKIMIQALTSPTDGPIGDSSLWVEYDGIRILNQNDARPTDLTTFHALGHVHAHLLQFSGAIWYPMVYELPEAAKRAFGKQKRDRQFDRTFRYIDDLKASNVIPIAGPPCFLDDELWQFNDIFGDEGNIFPDQWVFQQEYAKVGGTNSTVLLPGSVMELTADSAATTHPTDVEEFFAHKREHLEEMRERKRPMIDAAKATWRHPEIDVLKEMKRRIEPLLDESVYLAKGVGGPVRFDLVGYDGESVESIVVDFPGKQVRTYADEKVRYRFRTERALIEHLLFIEEVDWVNSLFLSCRFKATRIGQYNEFVYAFFKCLSEERLQYAEGWYAEQKPDAEDVKLGDWIVQRRCPHLKADLTRFGIVDGNTLTCQLHGWKFDLPSGRCLTSVGHELRSRPAGTPPPAPAGSDSSGTTPAVAAVATPGAIITAEVGATETGATDVGSTAAGGAGSGDAGAGFAGSSASGAAGAPPGSATVSE</sequence>
<feature type="compositionally biased region" description="Low complexity" evidence="5">
    <location>
        <begin position="572"/>
        <end position="591"/>
    </location>
</feature>
<dbReference type="PANTHER" id="PTHR15032">
    <property type="entry name" value="N-ACYL-PHOSPHATIDYLETHANOLAMINE-HYDROLYZING PHOSPHOLIPASE D"/>
    <property type="match status" value="1"/>
</dbReference>
<evidence type="ECO:0000256" key="4">
    <source>
        <dbReference type="ARBA" id="ARBA00023014"/>
    </source>
</evidence>
<dbReference type="PANTHER" id="PTHR15032:SF4">
    <property type="entry name" value="N-ACYL-PHOSPHATIDYLETHANOLAMINE-HYDROLYZING PHOSPHOLIPASE D"/>
    <property type="match status" value="1"/>
</dbReference>
<keyword evidence="2" id="KW-0479">Metal-binding</keyword>
<feature type="region of interest" description="Disordered" evidence="5">
    <location>
        <begin position="505"/>
        <end position="529"/>
    </location>
</feature>
<dbReference type="GO" id="GO:0016705">
    <property type="term" value="F:oxidoreductase activity, acting on paired donors, with incorporation or reduction of molecular oxygen"/>
    <property type="evidence" value="ECO:0007669"/>
    <property type="project" value="UniProtKB-ARBA"/>
</dbReference>
<comment type="caution">
    <text evidence="7">The sequence shown here is derived from an EMBL/GenBank/DDBJ whole genome shotgun (WGS) entry which is preliminary data.</text>
</comment>
<dbReference type="InterPro" id="IPR036866">
    <property type="entry name" value="RibonucZ/Hydroxyglut_hydro"/>
</dbReference>
<dbReference type="InterPro" id="IPR036922">
    <property type="entry name" value="Rieske_2Fe-2S_sf"/>
</dbReference>
<evidence type="ECO:0000259" key="6">
    <source>
        <dbReference type="PROSITE" id="PS51296"/>
    </source>
</evidence>
<keyword evidence="3" id="KW-0408">Iron</keyword>
<feature type="region of interest" description="Disordered" evidence="5">
    <location>
        <begin position="551"/>
        <end position="591"/>
    </location>
</feature>
<dbReference type="GO" id="GO:0046872">
    <property type="term" value="F:metal ion binding"/>
    <property type="evidence" value="ECO:0007669"/>
    <property type="project" value="UniProtKB-KW"/>
</dbReference>
<dbReference type="Gene3D" id="3.60.15.10">
    <property type="entry name" value="Ribonuclease Z/Hydroxyacylglutathione hydrolase-like"/>
    <property type="match status" value="1"/>
</dbReference>
<keyword evidence="1" id="KW-0001">2Fe-2S</keyword>
<dbReference type="InterPro" id="IPR057330">
    <property type="entry name" value="SCP2_Rv3818"/>
</dbReference>
<feature type="compositionally biased region" description="Gly residues" evidence="5">
    <location>
        <begin position="558"/>
        <end position="571"/>
    </location>
</feature>
<dbReference type="GO" id="GO:0005737">
    <property type="term" value="C:cytoplasm"/>
    <property type="evidence" value="ECO:0007669"/>
    <property type="project" value="TreeGrafter"/>
</dbReference>
<feature type="domain" description="Rieske" evidence="6">
    <location>
        <begin position="460"/>
        <end position="529"/>
    </location>
</feature>
<dbReference type="Pfam" id="PF25451">
    <property type="entry name" value="SCP2_Rv3818"/>
    <property type="match status" value="1"/>
</dbReference>
<dbReference type="Proteomes" id="UP001143480">
    <property type="component" value="Unassembled WGS sequence"/>
</dbReference>
<reference evidence="7" key="1">
    <citation type="journal article" date="2014" name="Int. J. Syst. Evol. Microbiol.">
        <title>Complete genome sequence of Corynebacterium casei LMG S-19264T (=DSM 44701T), isolated from a smear-ripened cheese.</title>
        <authorList>
            <consortium name="US DOE Joint Genome Institute (JGI-PGF)"/>
            <person name="Walter F."/>
            <person name="Albersmeier A."/>
            <person name="Kalinowski J."/>
            <person name="Ruckert C."/>
        </authorList>
    </citation>
    <scope>NUCLEOTIDE SEQUENCE</scope>
    <source>
        <strain evidence="7">VKM Ac-1321</strain>
    </source>
</reference>
<organism evidence="7 8">
    <name type="scientific">Dactylosporangium matsuzakiense</name>
    <dbReference type="NCBI Taxonomy" id="53360"/>
    <lineage>
        <taxon>Bacteria</taxon>
        <taxon>Bacillati</taxon>
        <taxon>Actinomycetota</taxon>
        <taxon>Actinomycetes</taxon>
        <taxon>Micromonosporales</taxon>
        <taxon>Micromonosporaceae</taxon>
        <taxon>Dactylosporangium</taxon>
    </lineage>
</organism>
<dbReference type="AlphaFoldDB" id="A0A9W6NML0"/>
<gene>
    <name evidence="7" type="ORF">GCM10017581_038090</name>
</gene>
<dbReference type="Pfam" id="PF00355">
    <property type="entry name" value="Rieske"/>
    <property type="match status" value="1"/>
</dbReference>
<evidence type="ECO:0000256" key="2">
    <source>
        <dbReference type="ARBA" id="ARBA00022723"/>
    </source>
</evidence>
<feature type="compositionally biased region" description="Low complexity" evidence="5">
    <location>
        <begin position="519"/>
        <end position="529"/>
    </location>
</feature>
<dbReference type="SUPFAM" id="SSF56281">
    <property type="entry name" value="Metallo-hydrolase/oxidoreductase"/>
    <property type="match status" value="1"/>
</dbReference>
<keyword evidence="8" id="KW-1185">Reference proteome</keyword>